<evidence type="ECO:0000313" key="3">
    <source>
        <dbReference type="Proteomes" id="UP000018948"/>
    </source>
</evidence>
<name>W2Z347_PHYNI</name>
<reference evidence="2 3" key="1">
    <citation type="submission" date="2013-11" db="EMBL/GenBank/DDBJ databases">
        <title>The Genome Sequence of Phytophthora parasitica P10297.</title>
        <authorList>
            <consortium name="The Broad Institute Genomics Platform"/>
            <person name="Russ C."/>
            <person name="Tyler B."/>
            <person name="Panabieres F."/>
            <person name="Shan W."/>
            <person name="Tripathy S."/>
            <person name="Grunwald N."/>
            <person name="Machado M."/>
            <person name="Johnson C.S."/>
            <person name="Walker B."/>
            <person name="Young S.K."/>
            <person name="Zeng Q."/>
            <person name="Gargeya S."/>
            <person name="Fitzgerald M."/>
            <person name="Haas B."/>
            <person name="Abouelleil A."/>
            <person name="Allen A.W."/>
            <person name="Alvarado L."/>
            <person name="Arachchi H.M."/>
            <person name="Berlin A.M."/>
            <person name="Chapman S.B."/>
            <person name="Gainer-Dewar J."/>
            <person name="Goldberg J."/>
            <person name="Griggs A."/>
            <person name="Gujja S."/>
            <person name="Hansen M."/>
            <person name="Howarth C."/>
            <person name="Imamovic A."/>
            <person name="Ireland A."/>
            <person name="Larimer J."/>
            <person name="McCowan C."/>
            <person name="Murphy C."/>
            <person name="Pearson M."/>
            <person name="Poon T.W."/>
            <person name="Priest M."/>
            <person name="Roberts A."/>
            <person name="Saif S."/>
            <person name="Shea T."/>
            <person name="Sisk P."/>
            <person name="Sykes S."/>
            <person name="Wortman J."/>
            <person name="Nusbaum C."/>
            <person name="Birren B."/>
        </authorList>
    </citation>
    <scope>NUCLEOTIDE SEQUENCE [LARGE SCALE GENOMIC DNA]</scope>
    <source>
        <strain evidence="2 3">P10297</strain>
    </source>
</reference>
<dbReference type="PANTHER" id="PTHR34615">
    <property type="entry name" value="PX DOMAIN-CONTAINING PROTEIN"/>
    <property type="match status" value="1"/>
</dbReference>
<evidence type="ECO:0000256" key="1">
    <source>
        <dbReference type="SAM" id="MobiDB-lite"/>
    </source>
</evidence>
<dbReference type="AlphaFoldDB" id="W2Z347"/>
<accession>W2Z347</accession>
<evidence type="ECO:0000313" key="2">
    <source>
        <dbReference type="EMBL" id="ETP41782.1"/>
    </source>
</evidence>
<dbReference type="Proteomes" id="UP000018948">
    <property type="component" value="Unassembled WGS sequence"/>
</dbReference>
<proteinExistence type="predicted"/>
<dbReference type="OrthoDB" id="128637at2759"/>
<organism evidence="2 3">
    <name type="scientific">Phytophthora nicotianae P10297</name>
    <dbReference type="NCBI Taxonomy" id="1317064"/>
    <lineage>
        <taxon>Eukaryota</taxon>
        <taxon>Sar</taxon>
        <taxon>Stramenopiles</taxon>
        <taxon>Oomycota</taxon>
        <taxon>Peronosporomycetes</taxon>
        <taxon>Peronosporales</taxon>
        <taxon>Peronosporaceae</taxon>
        <taxon>Phytophthora</taxon>
    </lineage>
</organism>
<dbReference type="EMBL" id="ANIY01002322">
    <property type="protein sequence ID" value="ETP41782.1"/>
    <property type="molecule type" value="Genomic_DNA"/>
</dbReference>
<dbReference type="PANTHER" id="PTHR34615:SF1">
    <property type="entry name" value="PX DOMAIN-CONTAINING PROTEIN"/>
    <property type="match status" value="1"/>
</dbReference>
<comment type="caution">
    <text evidence="2">The sequence shown here is derived from an EMBL/GenBank/DDBJ whole genome shotgun (WGS) entry which is preliminary data.</text>
</comment>
<protein>
    <submittedName>
        <fullName evidence="2">Uncharacterized protein</fullName>
    </submittedName>
</protein>
<sequence length="276" mass="30255">MASESHRNPEFGGLGTPLTFNSLLAVMRVDEEILLRHMMKKTPSKRKKLPYLVLLHDGAIDRPLIPNIVFSLASFTDANCELEFHFDIGGLQRLCTLLQVSAVVITAHRDRVMAIEALCIMLRRLAYPQRLDPAAASSATTKAPAWERRRLRFKGEATSSLERTAAHGNVSIGDKQKEHVACGSTADQNKDGNLSVDDDCADTSRSKRKKTNGECVEEGLRALADGIKSVGDAMKEKATAGADILPSREVVASLTHQDEALKQQTAAINKLIRTLR</sequence>
<gene>
    <name evidence="2" type="ORF">F442_11201</name>
</gene>
<feature type="region of interest" description="Disordered" evidence="1">
    <location>
        <begin position="181"/>
        <end position="212"/>
    </location>
</feature>